<dbReference type="Pfam" id="PF01590">
    <property type="entry name" value="GAF"/>
    <property type="match status" value="1"/>
</dbReference>
<dbReference type="InterPro" id="IPR003018">
    <property type="entry name" value="GAF"/>
</dbReference>
<evidence type="ECO:0000259" key="10">
    <source>
        <dbReference type="PROSITE" id="PS50113"/>
    </source>
</evidence>
<protein>
    <recommendedName>
        <fullName evidence="2">histidine kinase</fullName>
        <ecNumber evidence="2">2.7.13.3</ecNumber>
    </recommendedName>
</protein>
<dbReference type="InterPro" id="IPR000700">
    <property type="entry name" value="PAS-assoc_C"/>
</dbReference>
<dbReference type="InterPro" id="IPR036097">
    <property type="entry name" value="HisK_dim/P_sf"/>
</dbReference>
<sequence length="881" mass="96448">MPAPGELMRDHSLEEGLPFLTGGGQVAALIAAFDWRRTHLGPIEQWPPYLKSATSLMLRSNVPIVMLWGEAGVMIYNDAYSVFAGRRHPRLLGSNVREGWSEVADFNDNVMKVGLSGGTLSYQDQELTLHRDGHPETVWMNLDYSPLLDASGKPVGVMALVVETTAKVLLERRLDNERKRFAQVFEQAPSFMAMLQGPSHRFELVNPGYQRLIGHREVLGRTVAEALPDAAAQGYCALLDQVYRGGEAYAATGARYAVQAHADAPVIERYVDFVYQPIRDTSGEVTGIFVEGVEVTGRVLAERRREALVRLSDKVRGLDDPAEIGFEAARILGETLEVSRVGYGTIDPEAETLQVVRDWNAPGVESLAGVLHLREYGSFIENLKANEFVSISDVRTDTRTAVAASALEARHARSFVNVPVVEQGRLVAVLYVNHGAVRDWSPEDKAFVREAAERTRTAAERVRSTAALRQSEARLREANESLEAKVEARTRELMEVEERFRQSQKMEAIGQLTGGIAHDFNNLLGAMSASMQVLERRLASGKTDTAARYIGMAQDSVRRAAALTQRLLAFSRRQTLDPKPTDVNRLIGGLEDMIRRTMGPSFEVEVVGAGGLWLTRVDASQLENAVLNLCINARDAMAPNSGRLTIETANKWFDARAASERDITPGQYVSLCITDTGTGMSADVIARAFDPFFTTKPIGQGTGLGLSMVYGFVRQSGGQVRVYSELGRGTTMCLYLPRYVGELEPEPSEVAASAGQRADSEVVLVIEDEATIRALICEELQEKGYRVLAAADGREGLQLLESSRRVDLVVTDVGLPGGLNGRQVADAARVTRPRLKVLFITGYAENAAVGNGLLEPGMQMLTKPFNIDALADKVQAMIESP</sequence>
<dbReference type="AlphaFoldDB" id="A0A3A8PVR0"/>
<comment type="caution">
    <text evidence="11">The sequence shown here is derived from an EMBL/GenBank/DDBJ whole genome shotgun (WGS) entry which is preliminary data.</text>
</comment>
<evidence type="ECO:0000256" key="5">
    <source>
        <dbReference type="ARBA" id="ARBA00022777"/>
    </source>
</evidence>
<reference evidence="12" key="1">
    <citation type="submission" date="2018-09" db="EMBL/GenBank/DDBJ databases">
        <authorList>
            <person name="Livingstone P.G."/>
            <person name="Whitworth D.E."/>
        </authorList>
    </citation>
    <scope>NUCLEOTIDE SEQUENCE [LARGE SCALE GENOMIC DNA]</scope>
    <source>
        <strain evidence="12">CA051B</strain>
    </source>
</reference>
<evidence type="ECO:0000256" key="3">
    <source>
        <dbReference type="ARBA" id="ARBA00022553"/>
    </source>
</evidence>
<dbReference type="InterPro" id="IPR036890">
    <property type="entry name" value="HATPase_C_sf"/>
</dbReference>
<dbReference type="SMART" id="SM00065">
    <property type="entry name" value="GAF"/>
    <property type="match status" value="1"/>
</dbReference>
<dbReference type="InterPro" id="IPR011006">
    <property type="entry name" value="CheY-like_superfamily"/>
</dbReference>
<dbReference type="SMART" id="SM00388">
    <property type="entry name" value="HisKA"/>
    <property type="match status" value="1"/>
</dbReference>
<keyword evidence="12" id="KW-1185">Reference proteome</keyword>
<gene>
    <name evidence="11" type="ORF">D7V93_22535</name>
</gene>
<dbReference type="Proteomes" id="UP000272888">
    <property type="component" value="Unassembled WGS sequence"/>
</dbReference>
<evidence type="ECO:0000256" key="6">
    <source>
        <dbReference type="PROSITE-ProRule" id="PRU00169"/>
    </source>
</evidence>
<dbReference type="GO" id="GO:0000155">
    <property type="term" value="F:phosphorelay sensor kinase activity"/>
    <property type="evidence" value="ECO:0007669"/>
    <property type="project" value="InterPro"/>
</dbReference>
<dbReference type="CDD" id="cd18161">
    <property type="entry name" value="REC_hyHK_blue-like"/>
    <property type="match status" value="1"/>
</dbReference>
<dbReference type="Pfam" id="PF00072">
    <property type="entry name" value="Response_reg"/>
    <property type="match status" value="1"/>
</dbReference>
<comment type="catalytic activity">
    <reaction evidence="1">
        <text>ATP + protein L-histidine = ADP + protein N-phospho-L-histidine.</text>
        <dbReference type="EC" id="2.7.13.3"/>
    </reaction>
</comment>
<dbReference type="Gene3D" id="1.10.287.130">
    <property type="match status" value="1"/>
</dbReference>
<evidence type="ECO:0000259" key="9">
    <source>
        <dbReference type="PROSITE" id="PS50110"/>
    </source>
</evidence>
<dbReference type="InterPro" id="IPR029016">
    <property type="entry name" value="GAF-like_dom_sf"/>
</dbReference>
<dbReference type="Gene3D" id="3.40.50.2300">
    <property type="match status" value="1"/>
</dbReference>
<dbReference type="SUPFAM" id="SSF55781">
    <property type="entry name" value="GAF domain-like"/>
    <property type="match status" value="1"/>
</dbReference>
<dbReference type="Pfam" id="PF02518">
    <property type="entry name" value="HATPase_c"/>
    <property type="match status" value="1"/>
</dbReference>
<dbReference type="SUPFAM" id="SSF52172">
    <property type="entry name" value="CheY-like"/>
    <property type="match status" value="1"/>
</dbReference>
<feature type="coiled-coil region" evidence="7">
    <location>
        <begin position="465"/>
        <end position="499"/>
    </location>
</feature>
<dbReference type="Gene3D" id="3.30.450.40">
    <property type="match status" value="1"/>
</dbReference>
<feature type="modified residue" description="4-aspartylphosphate" evidence="6">
    <location>
        <position position="812"/>
    </location>
</feature>
<dbReference type="InterPro" id="IPR005467">
    <property type="entry name" value="His_kinase_dom"/>
</dbReference>
<keyword evidence="3 6" id="KW-0597">Phosphoprotein</keyword>
<dbReference type="InterPro" id="IPR003594">
    <property type="entry name" value="HATPase_dom"/>
</dbReference>
<evidence type="ECO:0000256" key="7">
    <source>
        <dbReference type="SAM" id="Coils"/>
    </source>
</evidence>
<dbReference type="Gene3D" id="3.30.450.20">
    <property type="entry name" value="PAS domain"/>
    <property type="match status" value="2"/>
</dbReference>
<dbReference type="CDD" id="cd16919">
    <property type="entry name" value="HATPase_CckA-like"/>
    <property type="match status" value="1"/>
</dbReference>
<feature type="domain" description="PAC" evidence="10">
    <location>
        <begin position="123"/>
        <end position="176"/>
    </location>
</feature>
<evidence type="ECO:0000256" key="4">
    <source>
        <dbReference type="ARBA" id="ARBA00022679"/>
    </source>
</evidence>
<dbReference type="Pfam" id="PF08448">
    <property type="entry name" value="PAS_4"/>
    <property type="match status" value="2"/>
</dbReference>
<dbReference type="SMART" id="SM00387">
    <property type="entry name" value="HATPase_c"/>
    <property type="match status" value="1"/>
</dbReference>
<dbReference type="InterPro" id="IPR001789">
    <property type="entry name" value="Sig_transdc_resp-reg_receiver"/>
</dbReference>
<evidence type="ECO:0000313" key="12">
    <source>
        <dbReference type="Proteomes" id="UP000272888"/>
    </source>
</evidence>
<keyword evidence="4" id="KW-0808">Transferase</keyword>
<dbReference type="PRINTS" id="PR00344">
    <property type="entry name" value="BCTRLSENSOR"/>
</dbReference>
<dbReference type="Gene3D" id="3.30.565.10">
    <property type="entry name" value="Histidine kinase-like ATPase, C-terminal domain"/>
    <property type="match status" value="1"/>
</dbReference>
<evidence type="ECO:0000256" key="1">
    <source>
        <dbReference type="ARBA" id="ARBA00000085"/>
    </source>
</evidence>
<feature type="domain" description="Response regulatory" evidence="9">
    <location>
        <begin position="762"/>
        <end position="878"/>
    </location>
</feature>
<evidence type="ECO:0000259" key="8">
    <source>
        <dbReference type="PROSITE" id="PS50109"/>
    </source>
</evidence>
<name>A0A3A8PVR0_9BACT</name>
<dbReference type="SMART" id="SM00448">
    <property type="entry name" value="REC"/>
    <property type="match status" value="1"/>
</dbReference>
<dbReference type="SUPFAM" id="SSF47384">
    <property type="entry name" value="Homodimeric domain of signal transducing histidine kinase"/>
    <property type="match status" value="1"/>
</dbReference>
<dbReference type="InterPro" id="IPR003661">
    <property type="entry name" value="HisK_dim/P_dom"/>
</dbReference>
<dbReference type="SUPFAM" id="SSF55874">
    <property type="entry name" value="ATPase domain of HSP90 chaperone/DNA topoisomerase II/histidine kinase"/>
    <property type="match status" value="1"/>
</dbReference>
<dbReference type="PROSITE" id="PS50110">
    <property type="entry name" value="RESPONSE_REGULATORY"/>
    <property type="match status" value="1"/>
</dbReference>
<feature type="domain" description="Histidine kinase" evidence="8">
    <location>
        <begin position="515"/>
        <end position="740"/>
    </location>
</feature>
<dbReference type="InterPro" id="IPR013656">
    <property type="entry name" value="PAS_4"/>
</dbReference>
<dbReference type="EMBL" id="RAWB01000247">
    <property type="protein sequence ID" value="RKH55564.1"/>
    <property type="molecule type" value="Genomic_DNA"/>
</dbReference>
<evidence type="ECO:0000256" key="2">
    <source>
        <dbReference type="ARBA" id="ARBA00012438"/>
    </source>
</evidence>
<dbReference type="PANTHER" id="PTHR43065:SF42">
    <property type="entry name" value="TWO-COMPONENT SENSOR PPRA"/>
    <property type="match status" value="1"/>
</dbReference>
<keyword evidence="7" id="KW-0175">Coiled coil</keyword>
<dbReference type="InterPro" id="IPR035965">
    <property type="entry name" value="PAS-like_dom_sf"/>
</dbReference>
<dbReference type="EC" id="2.7.13.3" evidence="2"/>
<proteinExistence type="predicted"/>
<accession>A0A3A8PVR0</accession>
<dbReference type="InterPro" id="IPR004358">
    <property type="entry name" value="Sig_transdc_His_kin-like_C"/>
</dbReference>
<keyword evidence="5" id="KW-0418">Kinase</keyword>
<dbReference type="SUPFAM" id="SSF55785">
    <property type="entry name" value="PYP-like sensor domain (PAS domain)"/>
    <property type="match status" value="2"/>
</dbReference>
<dbReference type="Pfam" id="PF00512">
    <property type="entry name" value="HisKA"/>
    <property type="match status" value="1"/>
</dbReference>
<dbReference type="PANTHER" id="PTHR43065">
    <property type="entry name" value="SENSOR HISTIDINE KINASE"/>
    <property type="match status" value="1"/>
</dbReference>
<evidence type="ECO:0000313" key="11">
    <source>
        <dbReference type="EMBL" id="RKH55564.1"/>
    </source>
</evidence>
<organism evidence="11 12">
    <name type="scientific">Corallococcus llansteffanensis</name>
    <dbReference type="NCBI Taxonomy" id="2316731"/>
    <lineage>
        <taxon>Bacteria</taxon>
        <taxon>Pseudomonadati</taxon>
        <taxon>Myxococcota</taxon>
        <taxon>Myxococcia</taxon>
        <taxon>Myxococcales</taxon>
        <taxon>Cystobacterineae</taxon>
        <taxon>Myxococcaceae</taxon>
        <taxon>Corallococcus</taxon>
    </lineage>
</organism>
<dbReference type="PROSITE" id="PS50109">
    <property type="entry name" value="HIS_KIN"/>
    <property type="match status" value="1"/>
</dbReference>
<dbReference type="PROSITE" id="PS50113">
    <property type="entry name" value="PAC"/>
    <property type="match status" value="1"/>
</dbReference>